<name>A0ABR0AWD8_9CRUS</name>
<protein>
    <submittedName>
        <fullName evidence="1">Uncharacterized protein</fullName>
    </submittedName>
</protein>
<dbReference type="Proteomes" id="UP001234178">
    <property type="component" value="Unassembled WGS sequence"/>
</dbReference>
<keyword evidence="2" id="KW-1185">Reference proteome</keyword>
<evidence type="ECO:0000313" key="1">
    <source>
        <dbReference type="EMBL" id="KAK4029425.1"/>
    </source>
</evidence>
<sequence>MLRQRTRPVRYINDRSASNLGINRVHSNVLPLPAHFIRIARRMTLAASQAYLHHKEGKGKENL</sequence>
<evidence type="ECO:0000313" key="2">
    <source>
        <dbReference type="Proteomes" id="UP001234178"/>
    </source>
</evidence>
<dbReference type="EMBL" id="JAOYFB010000039">
    <property type="protein sequence ID" value="KAK4029425.1"/>
    <property type="molecule type" value="Genomic_DNA"/>
</dbReference>
<gene>
    <name evidence="1" type="ORF">OUZ56_022417</name>
</gene>
<accession>A0ABR0AWD8</accession>
<comment type="caution">
    <text evidence="1">The sequence shown here is derived from an EMBL/GenBank/DDBJ whole genome shotgun (WGS) entry which is preliminary data.</text>
</comment>
<reference evidence="1 2" key="1">
    <citation type="journal article" date="2023" name="Nucleic Acids Res.">
        <title>The hologenome of Daphnia magna reveals possible DNA methylation and microbiome-mediated evolution of the host genome.</title>
        <authorList>
            <person name="Chaturvedi A."/>
            <person name="Li X."/>
            <person name="Dhandapani V."/>
            <person name="Marshall H."/>
            <person name="Kissane S."/>
            <person name="Cuenca-Cambronero M."/>
            <person name="Asole G."/>
            <person name="Calvet F."/>
            <person name="Ruiz-Romero M."/>
            <person name="Marangio P."/>
            <person name="Guigo R."/>
            <person name="Rago D."/>
            <person name="Mirbahai L."/>
            <person name="Eastwood N."/>
            <person name="Colbourne J.K."/>
            <person name="Zhou J."/>
            <person name="Mallon E."/>
            <person name="Orsini L."/>
        </authorList>
    </citation>
    <scope>NUCLEOTIDE SEQUENCE [LARGE SCALE GENOMIC DNA]</scope>
    <source>
        <strain evidence="1">LRV0_1</strain>
    </source>
</reference>
<proteinExistence type="predicted"/>
<organism evidence="1 2">
    <name type="scientific">Daphnia magna</name>
    <dbReference type="NCBI Taxonomy" id="35525"/>
    <lineage>
        <taxon>Eukaryota</taxon>
        <taxon>Metazoa</taxon>
        <taxon>Ecdysozoa</taxon>
        <taxon>Arthropoda</taxon>
        <taxon>Crustacea</taxon>
        <taxon>Branchiopoda</taxon>
        <taxon>Diplostraca</taxon>
        <taxon>Cladocera</taxon>
        <taxon>Anomopoda</taxon>
        <taxon>Daphniidae</taxon>
        <taxon>Daphnia</taxon>
    </lineage>
</organism>